<dbReference type="PROSITE" id="PS51352">
    <property type="entry name" value="THIOREDOXIN_2"/>
    <property type="match status" value="1"/>
</dbReference>
<evidence type="ECO:0000259" key="3">
    <source>
        <dbReference type="PROSITE" id="PS51352"/>
    </source>
</evidence>
<evidence type="ECO:0000313" key="5">
    <source>
        <dbReference type="Proteomes" id="UP000317369"/>
    </source>
</evidence>
<dbReference type="SUPFAM" id="SSF52833">
    <property type="entry name" value="Thioredoxin-like"/>
    <property type="match status" value="1"/>
</dbReference>
<dbReference type="Proteomes" id="UP000317369">
    <property type="component" value="Chromosome"/>
</dbReference>
<dbReference type="Pfam" id="PF00085">
    <property type="entry name" value="Thioredoxin"/>
    <property type="match status" value="1"/>
</dbReference>
<name>A0A517YWM8_9BACT</name>
<dbReference type="InterPro" id="IPR050553">
    <property type="entry name" value="Thioredoxin_ResA/DsbE_sf"/>
</dbReference>
<keyword evidence="2" id="KW-0732">Signal</keyword>
<feature type="signal peptide" evidence="2">
    <location>
        <begin position="1"/>
        <end position="25"/>
    </location>
</feature>
<evidence type="ECO:0000313" key="4">
    <source>
        <dbReference type="EMBL" id="QDU34612.1"/>
    </source>
</evidence>
<dbReference type="PANTHER" id="PTHR42852:SF17">
    <property type="entry name" value="THIOREDOXIN-LIKE PROTEIN HI_1115"/>
    <property type="match status" value="1"/>
</dbReference>
<evidence type="ECO:0000256" key="2">
    <source>
        <dbReference type="SAM" id="SignalP"/>
    </source>
</evidence>
<feature type="chain" id="PRO_5022195810" evidence="2">
    <location>
        <begin position="26"/>
        <end position="205"/>
    </location>
</feature>
<dbReference type="PANTHER" id="PTHR42852">
    <property type="entry name" value="THIOL:DISULFIDE INTERCHANGE PROTEIN DSBE"/>
    <property type="match status" value="1"/>
</dbReference>
<keyword evidence="5" id="KW-1185">Reference proteome</keyword>
<reference evidence="4 5" key="1">
    <citation type="submission" date="2019-02" db="EMBL/GenBank/DDBJ databases">
        <title>Deep-cultivation of Planctomycetes and their phenomic and genomic characterization uncovers novel biology.</title>
        <authorList>
            <person name="Wiegand S."/>
            <person name="Jogler M."/>
            <person name="Boedeker C."/>
            <person name="Pinto D."/>
            <person name="Vollmers J."/>
            <person name="Rivas-Marin E."/>
            <person name="Kohn T."/>
            <person name="Peeters S.H."/>
            <person name="Heuer A."/>
            <person name="Rast P."/>
            <person name="Oberbeckmann S."/>
            <person name="Bunk B."/>
            <person name="Jeske O."/>
            <person name="Meyerdierks A."/>
            <person name="Storesund J.E."/>
            <person name="Kallscheuer N."/>
            <person name="Luecker S."/>
            <person name="Lage O.M."/>
            <person name="Pohl T."/>
            <person name="Merkel B.J."/>
            <person name="Hornburger P."/>
            <person name="Mueller R.-W."/>
            <person name="Bruemmer F."/>
            <person name="Labrenz M."/>
            <person name="Spormann A.M."/>
            <person name="Op den Camp H."/>
            <person name="Overmann J."/>
            <person name="Amann R."/>
            <person name="Jetten M.S.M."/>
            <person name="Mascher T."/>
            <person name="Medema M.H."/>
            <person name="Devos D.P."/>
            <person name="Kaster A.-K."/>
            <person name="Ovreas L."/>
            <person name="Rohde M."/>
            <person name="Galperin M.Y."/>
            <person name="Jogler C."/>
        </authorList>
    </citation>
    <scope>NUCLEOTIDE SEQUENCE [LARGE SCALE GENOMIC DNA]</scope>
    <source>
        <strain evidence="4 5">KS4</strain>
    </source>
</reference>
<dbReference type="InterPro" id="IPR036249">
    <property type="entry name" value="Thioredoxin-like_sf"/>
</dbReference>
<dbReference type="Gene3D" id="3.40.30.10">
    <property type="entry name" value="Glutaredoxin"/>
    <property type="match status" value="1"/>
</dbReference>
<evidence type="ECO:0000256" key="1">
    <source>
        <dbReference type="SAM" id="MobiDB-lite"/>
    </source>
</evidence>
<feature type="region of interest" description="Disordered" evidence="1">
    <location>
        <begin position="32"/>
        <end position="54"/>
    </location>
</feature>
<organism evidence="4 5">
    <name type="scientific">Poriferisphaera corsica</name>
    <dbReference type="NCBI Taxonomy" id="2528020"/>
    <lineage>
        <taxon>Bacteria</taxon>
        <taxon>Pseudomonadati</taxon>
        <taxon>Planctomycetota</taxon>
        <taxon>Phycisphaerae</taxon>
        <taxon>Phycisphaerales</taxon>
        <taxon>Phycisphaeraceae</taxon>
        <taxon>Poriferisphaera</taxon>
    </lineage>
</organism>
<dbReference type="RefSeq" id="WP_145078701.1">
    <property type="nucleotide sequence ID" value="NZ_CP036425.1"/>
</dbReference>
<dbReference type="KEGG" id="pcor:KS4_26830"/>
<dbReference type="CDD" id="cd02966">
    <property type="entry name" value="TlpA_like_family"/>
    <property type="match status" value="1"/>
</dbReference>
<proteinExistence type="predicted"/>
<gene>
    <name evidence="4" type="ORF">KS4_26830</name>
</gene>
<sequence precursor="true">MKFHKRFTNKYLSLCVLLISTLTLTACSGESQPSQADSAKGVPPELLDQPAKTENQLPDISSEGLQEIIKNAAAKNQVVVVDFWATWCVPCIEMFPKIHQGLQPLVDQQKVRLITVSFDANIEPYRSRAIDFLNKNHALQDAYIAPTSDIQESIVDAMGENWNDLVVPAILIYDKQGNLASEFMQGGVAPQIIQTATDLANQPAS</sequence>
<feature type="domain" description="Thioredoxin" evidence="3">
    <location>
        <begin position="45"/>
        <end position="202"/>
    </location>
</feature>
<protein>
    <submittedName>
        <fullName evidence="4">Thioredoxin 2</fullName>
    </submittedName>
</protein>
<accession>A0A517YWM8</accession>
<dbReference type="EMBL" id="CP036425">
    <property type="protein sequence ID" value="QDU34612.1"/>
    <property type="molecule type" value="Genomic_DNA"/>
</dbReference>
<dbReference type="PROSITE" id="PS51257">
    <property type="entry name" value="PROKAR_LIPOPROTEIN"/>
    <property type="match status" value="1"/>
</dbReference>
<dbReference type="InterPro" id="IPR013766">
    <property type="entry name" value="Thioredoxin_domain"/>
</dbReference>
<dbReference type="OrthoDB" id="261812at2"/>
<dbReference type="AlphaFoldDB" id="A0A517YWM8"/>